<evidence type="ECO:0000256" key="3">
    <source>
        <dbReference type="ARBA" id="ARBA00005119"/>
    </source>
</evidence>
<organism evidence="20 21">
    <name type="scientific">Actinomadura rugatobispora</name>
    <dbReference type="NCBI Taxonomy" id="1994"/>
    <lineage>
        <taxon>Bacteria</taxon>
        <taxon>Bacillati</taxon>
        <taxon>Actinomycetota</taxon>
        <taxon>Actinomycetes</taxon>
        <taxon>Streptosporangiales</taxon>
        <taxon>Thermomonosporaceae</taxon>
        <taxon>Actinomadura</taxon>
    </lineage>
</organism>
<keyword evidence="10 18" id="KW-0808">Transferase</keyword>
<dbReference type="RefSeq" id="WP_378291870.1">
    <property type="nucleotide sequence ID" value="NZ_JBHSON010000136.1"/>
</dbReference>
<comment type="catalytic activity">
    <reaction evidence="1 18">
        <text>a 1,2-diacyl-sn-glycero-3-phosphate + CTP + H(+) = a CDP-1,2-diacyl-sn-glycerol + diphosphate</text>
        <dbReference type="Rhea" id="RHEA:16229"/>
        <dbReference type="ChEBI" id="CHEBI:15378"/>
        <dbReference type="ChEBI" id="CHEBI:33019"/>
        <dbReference type="ChEBI" id="CHEBI:37563"/>
        <dbReference type="ChEBI" id="CHEBI:58332"/>
        <dbReference type="ChEBI" id="CHEBI:58608"/>
        <dbReference type="EC" id="2.7.7.41"/>
    </reaction>
</comment>
<dbReference type="EC" id="2.7.7.41" evidence="6 18"/>
<comment type="pathway">
    <text evidence="4">Lipid metabolism.</text>
</comment>
<keyword evidence="16" id="KW-0594">Phospholipid biosynthesis</keyword>
<evidence type="ECO:0000256" key="4">
    <source>
        <dbReference type="ARBA" id="ARBA00005189"/>
    </source>
</evidence>
<gene>
    <name evidence="20" type="ORF">ACFPZN_51535</name>
</gene>
<dbReference type="PANTHER" id="PTHR46382:SF1">
    <property type="entry name" value="PHOSPHATIDATE CYTIDYLYLTRANSFERASE"/>
    <property type="match status" value="1"/>
</dbReference>
<reference evidence="21" key="1">
    <citation type="journal article" date="2019" name="Int. J. Syst. Evol. Microbiol.">
        <title>The Global Catalogue of Microorganisms (GCM) 10K type strain sequencing project: providing services to taxonomists for standard genome sequencing and annotation.</title>
        <authorList>
            <consortium name="The Broad Institute Genomics Platform"/>
            <consortium name="The Broad Institute Genome Sequencing Center for Infectious Disease"/>
            <person name="Wu L."/>
            <person name="Ma J."/>
        </authorList>
    </citation>
    <scope>NUCLEOTIDE SEQUENCE [LARGE SCALE GENOMIC DNA]</scope>
    <source>
        <strain evidence="21">KCTC 42087</strain>
    </source>
</reference>
<keyword evidence="14" id="KW-0443">Lipid metabolism</keyword>
<keyword evidence="13 19" id="KW-1133">Transmembrane helix</keyword>
<keyword evidence="8" id="KW-1003">Cell membrane</keyword>
<evidence type="ECO:0000256" key="6">
    <source>
        <dbReference type="ARBA" id="ARBA00012487"/>
    </source>
</evidence>
<dbReference type="Proteomes" id="UP001596074">
    <property type="component" value="Unassembled WGS sequence"/>
</dbReference>
<dbReference type="Pfam" id="PF01148">
    <property type="entry name" value="CTP_transf_1"/>
    <property type="match status" value="1"/>
</dbReference>
<evidence type="ECO:0000256" key="19">
    <source>
        <dbReference type="SAM" id="Phobius"/>
    </source>
</evidence>
<evidence type="ECO:0000256" key="12">
    <source>
        <dbReference type="ARBA" id="ARBA00022695"/>
    </source>
</evidence>
<keyword evidence="9" id="KW-0444">Lipid biosynthesis</keyword>
<keyword evidence="15 19" id="KW-0472">Membrane</keyword>
<keyword evidence="11 18" id="KW-0812">Transmembrane</keyword>
<evidence type="ECO:0000256" key="7">
    <source>
        <dbReference type="ARBA" id="ARBA00019373"/>
    </source>
</evidence>
<accession>A0ABW1AHX7</accession>
<evidence type="ECO:0000256" key="2">
    <source>
        <dbReference type="ARBA" id="ARBA00004651"/>
    </source>
</evidence>
<dbReference type="EMBL" id="JBHSON010000136">
    <property type="protein sequence ID" value="MFC5754107.1"/>
    <property type="molecule type" value="Genomic_DNA"/>
</dbReference>
<evidence type="ECO:0000256" key="14">
    <source>
        <dbReference type="ARBA" id="ARBA00023098"/>
    </source>
</evidence>
<feature type="transmembrane region" description="Helical" evidence="19">
    <location>
        <begin position="20"/>
        <end position="38"/>
    </location>
</feature>
<evidence type="ECO:0000256" key="17">
    <source>
        <dbReference type="ARBA" id="ARBA00023264"/>
    </source>
</evidence>
<dbReference type="GO" id="GO:0016779">
    <property type="term" value="F:nucleotidyltransferase activity"/>
    <property type="evidence" value="ECO:0007669"/>
    <property type="project" value="UniProtKB-KW"/>
</dbReference>
<comment type="subcellular location">
    <subcellularLocation>
        <location evidence="2">Cell membrane</location>
        <topology evidence="2">Multi-pass membrane protein</topology>
    </subcellularLocation>
</comment>
<feature type="transmembrane region" description="Helical" evidence="19">
    <location>
        <begin position="197"/>
        <end position="217"/>
    </location>
</feature>
<keyword evidence="21" id="KW-1185">Reference proteome</keyword>
<evidence type="ECO:0000256" key="16">
    <source>
        <dbReference type="ARBA" id="ARBA00023209"/>
    </source>
</evidence>
<feature type="transmembrane region" description="Helical" evidence="19">
    <location>
        <begin position="75"/>
        <end position="93"/>
    </location>
</feature>
<keyword evidence="17" id="KW-1208">Phospholipid metabolism</keyword>
<sequence>MPIAVGVGLGLGALVLLSLYYVKELFLAVMIVFLLLGLRELAGAFKTRDIRVPMLPLGVGLVAAPVAAYTWGPEALVASLALIVLTVLVWRMADGPADGYVRDVTAAVFVTGYLILMGGIVALLMAPDDGHHRIVIFISVTVASDIGGFFAGTFFGRHKLAPTISPKKTWEGVTGSALACMLVGAWLMWWLLHDGAWWHGVLIGAAAVVTATVGDLIESMLKRDLGIKDMGSLLPEHGGVMDRLDSLLAAAPVVWLLLELFTPSS</sequence>
<keyword evidence="12 18" id="KW-0548">Nucleotidyltransferase</keyword>
<dbReference type="PROSITE" id="PS01315">
    <property type="entry name" value="CDS"/>
    <property type="match status" value="1"/>
</dbReference>
<comment type="pathway">
    <text evidence="3 18">Phospholipid metabolism; CDP-diacylglycerol biosynthesis; CDP-diacylglycerol from sn-glycerol 3-phosphate: step 3/3.</text>
</comment>
<feature type="transmembrane region" description="Helical" evidence="19">
    <location>
        <begin position="172"/>
        <end position="191"/>
    </location>
</feature>
<evidence type="ECO:0000256" key="1">
    <source>
        <dbReference type="ARBA" id="ARBA00001698"/>
    </source>
</evidence>
<feature type="transmembrane region" description="Helical" evidence="19">
    <location>
        <begin position="50"/>
        <end position="69"/>
    </location>
</feature>
<evidence type="ECO:0000313" key="20">
    <source>
        <dbReference type="EMBL" id="MFC5754107.1"/>
    </source>
</evidence>
<comment type="similarity">
    <text evidence="5 18">Belongs to the CDS family.</text>
</comment>
<comment type="caution">
    <text evidence="20">The sequence shown here is derived from an EMBL/GenBank/DDBJ whole genome shotgun (WGS) entry which is preliminary data.</text>
</comment>
<dbReference type="InterPro" id="IPR000374">
    <property type="entry name" value="PC_trans"/>
</dbReference>
<dbReference type="PANTHER" id="PTHR46382">
    <property type="entry name" value="PHOSPHATIDATE CYTIDYLYLTRANSFERASE"/>
    <property type="match status" value="1"/>
</dbReference>
<evidence type="ECO:0000256" key="9">
    <source>
        <dbReference type="ARBA" id="ARBA00022516"/>
    </source>
</evidence>
<feature type="transmembrane region" description="Helical" evidence="19">
    <location>
        <begin position="105"/>
        <end position="126"/>
    </location>
</feature>
<proteinExistence type="inferred from homology"/>
<evidence type="ECO:0000256" key="10">
    <source>
        <dbReference type="ARBA" id="ARBA00022679"/>
    </source>
</evidence>
<evidence type="ECO:0000256" key="11">
    <source>
        <dbReference type="ARBA" id="ARBA00022692"/>
    </source>
</evidence>
<protein>
    <recommendedName>
        <fullName evidence="7 18">Phosphatidate cytidylyltransferase</fullName>
        <ecNumber evidence="6 18">2.7.7.41</ecNumber>
    </recommendedName>
</protein>
<feature type="transmembrane region" description="Helical" evidence="19">
    <location>
        <begin position="132"/>
        <end position="151"/>
    </location>
</feature>
<evidence type="ECO:0000256" key="8">
    <source>
        <dbReference type="ARBA" id="ARBA00022475"/>
    </source>
</evidence>
<evidence type="ECO:0000256" key="15">
    <source>
        <dbReference type="ARBA" id="ARBA00023136"/>
    </source>
</evidence>
<evidence type="ECO:0000256" key="5">
    <source>
        <dbReference type="ARBA" id="ARBA00010185"/>
    </source>
</evidence>
<evidence type="ECO:0000256" key="18">
    <source>
        <dbReference type="RuleBase" id="RU003938"/>
    </source>
</evidence>
<evidence type="ECO:0000313" key="21">
    <source>
        <dbReference type="Proteomes" id="UP001596074"/>
    </source>
</evidence>
<name>A0ABW1AHX7_9ACTN</name>
<evidence type="ECO:0000256" key="13">
    <source>
        <dbReference type="ARBA" id="ARBA00022989"/>
    </source>
</evidence>